<comment type="caution">
    <text evidence="5">The sequence shown here is derived from an EMBL/GenBank/DDBJ whole genome shotgun (WGS) entry which is preliminary data.</text>
</comment>
<dbReference type="Pfam" id="PF06441">
    <property type="entry name" value="EHN"/>
    <property type="match status" value="1"/>
</dbReference>
<evidence type="ECO:0000256" key="2">
    <source>
        <dbReference type="ARBA" id="ARBA00022801"/>
    </source>
</evidence>
<feature type="domain" description="Epoxide hydrolase N-terminal" evidence="4">
    <location>
        <begin position="24"/>
        <end position="139"/>
    </location>
</feature>
<name>A0AA40BLN0_9PEZI</name>
<dbReference type="InterPro" id="IPR010497">
    <property type="entry name" value="Epoxide_hydro_N"/>
</dbReference>
<accession>A0AA40BLN0</accession>
<keyword evidence="6" id="KW-1185">Reference proteome</keyword>
<dbReference type="PRINTS" id="PR00412">
    <property type="entry name" value="EPOXHYDRLASE"/>
</dbReference>
<dbReference type="GO" id="GO:0004301">
    <property type="term" value="F:epoxide hydrolase activity"/>
    <property type="evidence" value="ECO:0007669"/>
    <property type="project" value="TreeGrafter"/>
</dbReference>
<dbReference type="EMBL" id="JAUKTV010000006">
    <property type="protein sequence ID" value="KAK0736421.1"/>
    <property type="molecule type" value="Genomic_DNA"/>
</dbReference>
<dbReference type="InterPro" id="IPR016292">
    <property type="entry name" value="Epoxide_hydrolase"/>
</dbReference>
<feature type="active site" description="Proton donor" evidence="3">
    <location>
        <position position="345"/>
    </location>
</feature>
<dbReference type="PANTHER" id="PTHR21661:SF39">
    <property type="entry name" value="HYDROLASE, PUTATIVE (AFU_ORTHOLOGUE AFUA_3G08960)-RELATED"/>
    <property type="match status" value="1"/>
</dbReference>
<dbReference type="AlphaFoldDB" id="A0AA40BLN0"/>
<proteinExistence type="inferred from homology"/>
<evidence type="ECO:0000313" key="6">
    <source>
        <dbReference type="Proteomes" id="UP001172159"/>
    </source>
</evidence>
<sequence>MSSSTNASTWGSPSGTIKFPKEVAPFTVSISQEQLDRTQALLKLSPIPGECYENSLPDGSRKLGLRREWLVEAKRVWEEEFDWKSVESRINSFPNFTAPVPVNDKGEQINIQFLGVFSQNPNAVPVVFLHGWPGSILEFLPLFNLLKKSYPDSSQLPFHLIAPSLPGFGFSDQFPTDRNYGMEDVAFVVDSFMVGTLGLKNYVVQGGDIGSRIARVLGNRYEHCSAVLVNYSPVPPPEGFDFTTLSEKDKKGLERGDWFRNDGSAYAMMAASRPGTLGLALSTNPLALLAWVGEKYLDWTDPLSFAQDRTLPSGARYSRKLMEEIIASVALYWHTGKIHTSFYSYREAFALNGRAPPSSNAQFPVMAPKKVGMMWFPYEVIPTPRAWIEKYSNLIFWREEEVGGHFAQLEQPGVLARGLEDFVKVLQQK</sequence>
<feature type="active site" description="Proton acceptor" evidence="3">
    <location>
        <position position="405"/>
    </location>
</feature>
<feature type="active site" description="Nucleophile" evidence="3">
    <location>
        <position position="208"/>
    </location>
</feature>
<evidence type="ECO:0000313" key="5">
    <source>
        <dbReference type="EMBL" id="KAK0736421.1"/>
    </source>
</evidence>
<evidence type="ECO:0000256" key="3">
    <source>
        <dbReference type="PIRSR" id="PIRSR001112-1"/>
    </source>
</evidence>
<gene>
    <name evidence="5" type="ORF">B0T21DRAFT_288860</name>
</gene>
<dbReference type="SUPFAM" id="SSF53474">
    <property type="entry name" value="alpha/beta-Hydrolases"/>
    <property type="match status" value="1"/>
</dbReference>
<dbReference type="PIRSF" id="PIRSF001112">
    <property type="entry name" value="Epoxide_hydrolase"/>
    <property type="match status" value="1"/>
</dbReference>
<comment type="similarity">
    <text evidence="1">Belongs to the peptidase S33 family.</text>
</comment>
<reference evidence="5" key="1">
    <citation type="submission" date="2023-06" db="EMBL/GenBank/DDBJ databases">
        <title>Genome-scale phylogeny and comparative genomics of the fungal order Sordariales.</title>
        <authorList>
            <consortium name="Lawrence Berkeley National Laboratory"/>
            <person name="Hensen N."/>
            <person name="Bonometti L."/>
            <person name="Westerberg I."/>
            <person name="Brannstrom I.O."/>
            <person name="Guillou S."/>
            <person name="Cros-Aarteil S."/>
            <person name="Calhoun S."/>
            <person name="Haridas S."/>
            <person name="Kuo A."/>
            <person name="Mondo S."/>
            <person name="Pangilinan J."/>
            <person name="Riley R."/>
            <person name="Labutti K."/>
            <person name="Andreopoulos B."/>
            <person name="Lipzen A."/>
            <person name="Chen C."/>
            <person name="Yanf M."/>
            <person name="Daum C."/>
            <person name="Ng V."/>
            <person name="Clum A."/>
            <person name="Steindorff A."/>
            <person name="Ohm R."/>
            <person name="Martin F."/>
            <person name="Silar P."/>
            <person name="Natvig D."/>
            <person name="Lalanne C."/>
            <person name="Gautier V."/>
            <person name="Ament-Velasquez S.L."/>
            <person name="Kruys A."/>
            <person name="Hutchinson M.I."/>
            <person name="Powell A.J."/>
            <person name="Barry K."/>
            <person name="Miller A.N."/>
            <person name="Grigoriev I.V."/>
            <person name="Debuchy R."/>
            <person name="Gladieux P."/>
            <person name="Thoren M.H."/>
            <person name="Johannesson H."/>
        </authorList>
    </citation>
    <scope>NUCLEOTIDE SEQUENCE</scope>
    <source>
        <strain evidence="5">CBS 540.89</strain>
    </source>
</reference>
<keyword evidence="2 5" id="KW-0378">Hydrolase</keyword>
<organism evidence="5 6">
    <name type="scientific">Apiosordaria backusii</name>
    <dbReference type="NCBI Taxonomy" id="314023"/>
    <lineage>
        <taxon>Eukaryota</taxon>
        <taxon>Fungi</taxon>
        <taxon>Dikarya</taxon>
        <taxon>Ascomycota</taxon>
        <taxon>Pezizomycotina</taxon>
        <taxon>Sordariomycetes</taxon>
        <taxon>Sordariomycetidae</taxon>
        <taxon>Sordariales</taxon>
        <taxon>Lasiosphaeriaceae</taxon>
        <taxon>Apiosordaria</taxon>
    </lineage>
</organism>
<dbReference type="InterPro" id="IPR000639">
    <property type="entry name" value="Epox_hydrolase-like"/>
</dbReference>
<dbReference type="Proteomes" id="UP001172159">
    <property type="component" value="Unassembled WGS sequence"/>
</dbReference>
<protein>
    <submittedName>
        <fullName evidence="5">Alpha/Beta hydrolase protein</fullName>
    </submittedName>
</protein>
<dbReference type="GO" id="GO:0097176">
    <property type="term" value="P:epoxide metabolic process"/>
    <property type="evidence" value="ECO:0007669"/>
    <property type="project" value="TreeGrafter"/>
</dbReference>
<dbReference type="PANTHER" id="PTHR21661">
    <property type="entry name" value="EPOXIDE HYDROLASE 1-RELATED"/>
    <property type="match status" value="1"/>
</dbReference>
<dbReference type="Gene3D" id="3.40.50.1820">
    <property type="entry name" value="alpha/beta hydrolase"/>
    <property type="match status" value="1"/>
</dbReference>
<evidence type="ECO:0000259" key="4">
    <source>
        <dbReference type="Pfam" id="PF06441"/>
    </source>
</evidence>
<evidence type="ECO:0000256" key="1">
    <source>
        <dbReference type="ARBA" id="ARBA00010088"/>
    </source>
</evidence>
<dbReference type="InterPro" id="IPR029058">
    <property type="entry name" value="AB_hydrolase_fold"/>
</dbReference>